<name>A0AAX1KJ48_FLAPL</name>
<reference evidence="2 3" key="1">
    <citation type="submission" date="2020-11" db="EMBL/GenBank/DDBJ databases">
        <title>Closed and high quality bacterial genomes of the OMM12 community.</title>
        <authorList>
            <person name="Marbouty M."/>
            <person name="Lamy-Besnier Q."/>
            <person name="Debarbieux L."/>
            <person name="Koszul R."/>
        </authorList>
    </citation>
    <scope>NUCLEOTIDE SEQUENCE [LARGE SCALE GENOMIC DNA]</scope>
    <source>
        <strain evidence="2 3">YL31</strain>
    </source>
</reference>
<gene>
    <name evidence="2" type="ORF">I5Q84_17830</name>
</gene>
<dbReference type="EMBL" id="CP065315">
    <property type="protein sequence ID" value="QQR05763.1"/>
    <property type="molecule type" value="Genomic_DNA"/>
</dbReference>
<protein>
    <submittedName>
        <fullName evidence="2">ImmA/IrrE family metallo-endopeptidase</fullName>
    </submittedName>
</protein>
<dbReference type="PROSITE" id="PS50943">
    <property type="entry name" value="HTH_CROC1"/>
    <property type="match status" value="1"/>
</dbReference>
<feature type="domain" description="HTH cro/C1-type" evidence="1">
    <location>
        <begin position="29"/>
        <end position="61"/>
    </location>
</feature>
<dbReference type="Gene3D" id="1.10.10.2910">
    <property type="match status" value="1"/>
</dbReference>
<dbReference type="RefSeq" id="WP_084461967.1">
    <property type="nucleotide sequence ID" value="NZ_CP015406.2"/>
</dbReference>
<sequence>MQSSVNISSEVLDWVIAHAQMNSLSSQIVGYLNLWVSGEKKPTFNQIEKVSKATGIPLGYFFLEHPPKEDLSFVEYRTVDSTELENPSRNLIGVMHDMDQVQEWMHNHLISEGASPVNYAGIFKEETSYEVFSQKIRDLLGLSVEWYAKSRTAEDSFNIIRAAISNIGTLVMMSGIVGNNTHRPLSIDEFRAFSVIDEYAPLIFINSNDSTNGKLFSLLHEFSHICIGENSLFNDRYSTGKKVRKVETLCNAVAAEVLVPQKLFVREWSAAIQENEQEQAIHVLAHNFKCGATVIARKAYDNGFIEYDLYQKIAKLAVQLYNEKRRRLKERGESGGDYYRTVASRIDRRFFRLLVGSVHEGKTLYSDAFRLTNTNRSTFANLVESVGGGVK</sequence>
<proteinExistence type="predicted"/>
<organism evidence="2 3">
    <name type="scientific">Flavonifractor plautii</name>
    <name type="common">Fusobacterium plautii</name>
    <dbReference type="NCBI Taxonomy" id="292800"/>
    <lineage>
        <taxon>Bacteria</taxon>
        <taxon>Bacillati</taxon>
        <taxon>Bacillota</taxon>
        <taxon>Clostridia</taxon>
        <taxon>Eubacteriales</taxon>
        <taxon>Oscillospiraceae</taxon>
        <taxon>Flavonifractor</taxon>
    </lineage>
</organism>
<dbReference type="PANTHER" id="PTHR43236">
    <property type="entry name" value="ANTITOXIN HIGA1"/>
    <property type="match status" value="1"/>
</dbReference>
<dbReference type="PANTHER" id="PTHR43236:SF2">
    <property type="entry name" value="BLL0069 PROTEIN"/>
    <property type="match status" value="1"/>
</dbReference>
<dbReference type="InterPro" id="IPR052345">
    <property type="entry name" value="Rad_response_metalloprotease"/>
</dbReference>
<evidence type="ECO:0000313" key="2">
    <source>
        <dbReference type="EMBL" id="QQR05763.1"/>
    </source>
</evidence>
<dbReference type="Proteomes" id="UP000595792">
    <property type="component" value="Chromosome"/>
</dbReference>
<dbReference type="AlphaFoldDB" id="A0AAX1KJ48"/>
<dbReference type="KEGG" id="fpla:A4U99_18480"/>
<dbReference type="InterPro" id="IPR010359">
    <property type="entry name" value="IrrE_HExxH"/>
</dbReference>
<accession>A0AAX1KJ48</accession>
<dbReference type="Pfam" id="PF06114">
    <property type="entry name" value="Peptidase_M78"/>
    <property type="match status" value="1"/>
</dbReference>
<evidence type="ECO:0000313" key="3">
    <source>
        <dbReference type="Proteomes" id="UP000595792"/>
    </source>
</evidence>
<dbReference type="InterPro" id="IPR001387">
    <property type="entry name" value="Cro/C1-type_HTH"/>
</dbReference>
<evidence type="ECO:0000259" key="1">
    <source>
        <dbReference type="PROSITE" id="PS50943"/>
    </source>
</evidence>